<organism evidence="2 3">
    <name type="scientific">Dethiosulfovibrio salsuginis</name>
    <dbReference type="NCBI Taxonomy" id="561720"/>
    <lineage>
        <taxon>Bacteria</taxon>
        <taxon>Thermotogati</taxon>
        <taxon>Synergistota</taxon>
        <taxon>Synergistia</taxon>
        <taxon>Synergistales</taxon>
        <taxon>Dethiosulfovibrionaceae</taxon>
        <taxon>Dethiosulfovibrio</taxon>
    </lineage>
</organism>
<evidence type="ECO:0000256" key="1">
    <source>
        <dbReference type="SAM" id="MobiDB-lite"/>
    </source>
</evidence>
<dbReference type="AlphaFoldDB" id="A0A1X7J2W0"/>
<sequence length="163" mass="17848">MVWNKLFDLLGMSEDYDDEDIVITDHSRQDEVAAEIKSSKDPVEPPPSEAAPAPSLSSDEERKERIMRPLPPKAEVVLCRGAVAVELLDDMLTALRQGRLVLVDLGGVEVDEANSVLESLHQTVVASRGALFRVSKTTFLATPVKTACEEWIVEDDTSEGEGD</sequence>
<gene>
    <name evidence="2" type="ORF">SAMN06275492_10735</name>
</gene>
<reference evidence="3" key="1">
    <citation type="submission" date="2017-04" db="EMBL/GenBank/DDBJ databases">
        <authorList>
            <person name="Varghese N."/>
            <person name="Submissions S."/>
        </authorList>
    </citation>
    <scope>NUCLEOTIDE SEQUENCE [LARGE SCALE GENOMIC DNA]</scope>
    <source>
        <strain evidence="3">USBA 82</strain>
    </source>
</reference>
<dbReference type="Pfam" id="PF04472">
    <property type="entry name" value="SepF"/>
    <property type="match status" value="1"/>
</dbReference>
<dbReference type="Proteomes" id="UP000193355">
    <property type="component" value="Unassembled WGS sequence"/>
</dbReference>
<evidence type="ECO:0000313" key="2">
    <source>
        <dbReference type="EMBL" id="SMG21155.1"/>
    </source>
</evidence>
<keyword evidence="3" id="KW-1185">Reference proteome</keyword>
<keyword evidence="2" id="KW-0132">Cell division</keyword>
<dbReference type="Gene3D" id="3.30.110.150">
    <property type="entry name" value="SepF-like protein"/>
    <property type="match status" value="1"/>
</dbReference>
<proteinExistence type="predicted"/>
<name>A0A1X7J2W0_9BACT</name>
<keyword evidence="2" id="KW-0131">Cell cycle</keyword>
<accession>A0A1X7J2W0</accession>
<dbReference type="InterPro" id="IPR038594">
    <property type="entry name" value="SepF-like_sf"/>
</dbReference>
<feature type="region of interest" description="Disordered" evidence="1">
    <location>
        <begin position="27"/>
        <end position="67"/>
    </location>
</feature>
<protein>
    <submittedName>
        <fullName evidence="2">FtsZ-interacting cell division protein YlmF</fullName>
    </submittedName>
</protein>
<dbReference type="OrthoDB" id="4644at2"/>
<dbReference type="GO" id="GO:0090529">
    <property type="term" value="P:cell septum assembly"/>
    <property type="evidence" value="ECO:0007669"/>
    <property type="project" value="InterPro"/>
</dbReference>
<dbReference type="InterPro" id="IPR007561">
    <property type="entry name" value="Cell_div_SepF/SepF-rel"/>
</dbReference>
<dbReference type="STRING" id="561720.SAMN06275492_10735"/>
<dbReference type="EMBL" id="FXBB01000007">
    <property type="protein sequence ID" value="SMG21155.1"/>
    <property type="molecule type" value="Genomic_DNA"/>
</dbReference>
<evidence type="ECO:0000313" key="3">
    <source>
        <dbReference type="Proteomes" id="UP000193355"/>
    </source>
</evidence>